<evidence type="ECO:0000259" key="4">
    <source>
        <dbReference type="Pfam" id="PF00248"/>
    </source>
</evidence>
<accession>A0A034V8X4</accession>
<name>A0A034V8X4_BACDO</name>
<evidence type="ECO:0000256" key="3">
    <source>
        <dbReference type="PIRSR" id="PIRSR000097-3"/>
    </source>
</evidence>
<dbReference type="Pfam" id="PF00248">
    <property type="entry name" value="Aldo_ket_red"/>
    <property type="match status" value="1"/>
</dbReference>
<organism evidence="5">
    <name type="scientific">Bactrocera dorsalis</name>
    <name type="common">Oriental fruit fly</name>
    <name type="synonym">Dacus dorsalis</name>
    <dbReference type="NCBI Taxonomy" id="27457"/>
    <lineage>
        <taxon>Eukaryota</taxon>
        <taxon>Metazoa</taxon>
        <taxon>Ecdysozoa</taxon>
        <taxon>Arthropoda</taxon>
        <taxon>Hexapoda</taxon>
        <taxon>Insecta</taxon>
        <taxon>Pterygota</taxon>
        <taxon>Neoptera</taxon>
        <taxon>Endopterygota</taxon>
        <taxon>Diptera</taxon>
        <taxon>Brachycera</taxon>
        <taxon>Muscomorpha</taxon>
        <taxon>Tephritoidea</taxon>
        <taxon>Tephritidae</taxon>
        <taxon>Bactrocera</taxon>
        <taxon>Bactrocera</taxon>
    </lineage>
</organism>
<dbReference type="InterPro" id="IPR018170">
    <property type="entry name" value="Aldo/ket_reductase_CS"/>
</dbReference>
<sequence length="350" mass="39658">MYVLYQVTPCRKVYRNNNINITSVSTCLSHKKIVKLYQMVSLAPRIKLSNGQEIPAIGLGTWRSHESDAERSVKDAIDLGYRHIDTAFVYENEKEVGSAINAKIAEGIVNREDIFVVTKLGGIHHDPQLVEHACRKSLSNLGLSYIDLYLMHFPAGQIHKGDDNVHGTLELSDVDYLDTWRAMEKLVDLGLVIGIGLSNFNKQQTQRVLQECRIRPLVNQVECHPGFNQKKLIAFSKQCDIVITAYCPLARPKPDQQWPPFLYDSTAKDLSKKYGKTPAQICLRYLVQLGAVPIPKSVSKSRIAENFSIFDFEINDDDMKIIDGYNTGQRLIPFSGMSHHKYFPFNSNNE</sequence>
<dbReference type="InterPro" id="IPR020471">
    <property type="entry name" value="AKR"/>
</dbReference>
<protein>
    <submittedName>
        <fullName evidence="5">Alcohol dehydrogenase (NADP(+)) A</fullName>
    </submittedName>
</protein>
<dbReference type="PROSITE" id="PS00063">
    <property type="entry name" value="ALDOKETO_REDUCTASE_3"/>
    <property type="match status" value="1"/>
</dbReference>
<dbReference type="InterPro" id="IPR044488">
    <property type="entry name" value="AKR2E"/>
</dbReference>
<feature type="site" description="Lowers pKa of active site Tyr" evidence="3">
    <location>
        <position position="119"/>
    </location>
</feature>
<dbReference type="PIRSF" id="PIRSF000097">
    <property type="entry name" value="AKR"/>
    <property type="match status" value="1"/>
</dbReference>
<dbReference type="PROSITE" id="PS00798">
    <property type="entry name" value="ALDOKETO_REDUCTASE_1"/>
    <property type="match status" value="1"/>
</dbReference>
<dbReference type="FunFam" id="3.20.20.100:FF:000023">
    <property type="entry name" value="aldose reductase"/>
    <property type="match status" value="1"/>
</dbReference>
<dbReference type="InterPro" id="IPR036812">
    <property type="entry name" value="NAD(P)_OxRdtase_dom_sf"/>
</dbReference>
<dbReference type="InterPro" id="IPR023210">
    <property type="entry name" value="NADP_OxRdtase_dom"/>
</dbReference>
<reference evidence="5" key="1">
    <citation type="journal article" date="2014" name="BMC Genomics">
        <title>Characterizing the developmental transcriptome of the oriental fruit fly, Bactrocera dorsalis (Diptera: Tephritidae) through comparative genomic analysis with Drosophila melanogaster utilizing modENCODE datasets.</title>
        <authorList>
            <person name="Geib S.M."/>
            <person name="Calla B."/>
            <person name="Hall B."/>
            <person name="Hou S."/>
            <person name="Manoukis N.C."/>
        </authorList>
    </citation>
    <scope>NUCLEOTIDE SEQUENCE</scope>
    <source>
        <strain evidence="5">Punador</strain>
    </source>
</reference>
<feature type="domain" description="NADP-dependent oxidoreductase" evidence="4">
    <location>
        <begin position="57"/>
        <end position="324"/>
    </location>
</feature>
<feature type="binding site" evidence="2">
    <location>
        <position position="152"/>
    </location>
    <ligand>
        <name>substrate</name>
    </ligand>
</feature>
<dbReference type="PRINTS" id="PR00069">
    <property type="entry name" value="ALDKETRDTASE"/>
</dbReference>
<evidence type="ECO:0000256" key="2">
    <source>
        <dbReference type="PIRSR" id="PIRSR000097-2"/>
    </source>
</evidence>
<gene>
    <name evidence="5" type="primary">A1A1A</name>
</gene>
<proteinExistence type="predicted"/>
<evidence type="ECO:0000256" key="1">
    <source>
        <dbReference type="PIRSR" id="PIRSR000097-1"/>
    </source>
</evidence>
<evidence type="ECO:0000313" key="5">
    <source>
        <dbReference type="EMBL" id="JAC39731.1"/>
    </source>
</evidence>
<dbReference type="GO" id="GO:0016491">
    <property type="term" value="F:oxidoreductase activity"/>
    <property type="evidence" value="ECO:0007669"/>
    <property type="project" value="InterPro"/>
</dbReference>
<feature type="active site" description="Proton donor" evidence="1">
    <location>
        <position position="90"/>
    </location>
</feature>
<dbReference type="PANTHER" id="PTHR11732">
    <property type="entry name" value="ALDO/KETO REDUCTASE"/>
    <property type="match status" value="1"/>
</dbReference>
<dbReference type="OrthoDB" id="416253at2759"/>
<dbReference type="Gene3D" id="3.20.20.100">
    <property type="entry name" value="NADP-dependent oxidoreductase domain"/>
    <property type="match status" value="1"/>
</dbReference>
<dbReference type="CDD" id="cd19116">
    <property type="entry name" value="AKR_AKR2E1-5"/>
    <property type="match status" value="1"/>
</dbReference>
<dbReference type="AlphaFoldDB" id="A0A034V8X4"/>
<dbReference type="SUPFAM" id="SSF51430">
    <property type="entry name" value="NAD(P)-linked oxidoreductase"/>
    <property type="match status" value="1"/>
</dbReference>
<dbReference type="EMBL" id="GAKP01019221">
    <property type="protein sequence ID" value="JAC39731.1"/>
    <property type="molecule type" value="Transcribed_RNA"/>
</dbReference>